<reference evidence="1" key="1">
    <citation type="submission" date="2020-04" db="EMBL/GenBank/DDBJ databases">
        <authorList>
            <person name="Chiriac C."/>
            <person name="Salcher M."/>
            <person name="Ghai R."/>
            <person name="Kavagutti S V."/>
        </authorList>
    </citation>
    <scope>NUCLEOTIDE SEQUENCE</scope>
</reference>
<sequence>MMLFTSVNAFGAQIYKVSVDATTQKKHSLISLSDWCTKILGSESWYLTASPNGWSQEANSFYFKNEEDATAFFSQFSITPENGSAN</sequence>
<evidence type="ECO:0000313" key="1">
    <source>
        <dbReference type="EMBL" id="CAB4130023.1"/>
    </source>
</evidence>
<protein>
    <submittedName>
        <fullName evidence="1">Uncharacterized protein</fullName>
    </submittedName>
</protein>
<dbReference type="EMBL" id="LR796237">
    <property type="protein sequence ID" value="CAB4130023.1"/>
    <property type="molecule type" value="Genomic_DNA"/>
</dbReference>
<gene>
    <name evidence="1" type="ORF">UFOVP116_231</name>
</gene>
<name>A0A6J5L9M2_9CAUD</name>
<proteinExistence type="predicted"/>
<organism evidence="1">
    <name type="scientific">uncultured Caudovirales phage</name>
    <dbReference type="NCBI Taxonomy" id="2100421"/>
    <lineage>
        <taxon>Viruses</taxon>
        <taxon>Duplodnaviria</taxon>
        <taxon>Heunggongvirae</taxon>
        <taxon>Uroviricota</taxon>
        <taxon>Caudoviricetes</taxon>
        <taxon>Peduoviridae</taxon>
        <taxon>Maltschvirus</taxon>
        <taxon>Maltschvirus maltsch</taxon>
    </lineage>
</organism>
<accession>A0A6J5L9M2</accession>